<evidence type="ECO:0000313" key="3">
    <source>
        <dbReference type="Proteomes" id="UP000017090"/>
    </source>
</evidence>
<dbReference type="EMBL" id="AWXA01000005">
    <property type="protein sequence ID" value="ERT62381.1"/>
    <property type="molecule type" value="Genomic_DNA"/>
</dbReference>
<dbReference type="PATRIC" id="fig|1111454.3.peg.196"/>
<proteinExistence type="predicted"/>
<evidence type="ECO:0000256" key="1">
    <source>
        <dbReference type="SAM" id="MobiDB-lite"/>
    </source>
</evidence>
<dbReference type="AlphaFoldDB" id="U7USW7"/>
<protein>
    <submittedName>
        <fullName evidence="2">Uncharacterized protein</fullName>
    </submittedName>
</protein>
<sequence>MKNVRVITINDNRYEAYLTIRDLRAVEREIDKSLISIFNLEALAALRSFTQRVDIDFLVACLRYGIHDDKYGKRTDDEIFDLIEEYCAVEGNTIDSLSGIACTMVLDTDLFSPVKFNDTGKNSKATKSKKAVAPSAPSQNG</sequence>
<dbReference type="Proteomes" id="UP000017090">
    <property type="component" value="Unassembled WGS sequence"/>
</dbReference>
<dbReference type="STRING" id="1111454.HMPREF1250_0258"/>
<comment type="caution">
    <text evidence="2">The sequence shown here is derived from an EMBL/GenBank/DDBJ whole genome shotgun (WGS) entry which is preliminary data.</text>
</comment>
<keyword evidence="3" id="KW-1185">Reference proteome</keyword>
<reference evidence="2 3" key="1">
    <citation type="submission" date="2013-09" db="EMBL/GenBank/DDBJ databases">
        <authorList>
            <person name="Durkin A.S."/>
            <person name="Haft D.R."/>
            <person name="McCorrison J."/>
            <person name="Torralba M."/>
            <person name="Gillis M."/>
            <person name="Haft D.H."/>
            <person name="Methe B."/>
            <person name="Sutton G."/>
            <person name="Nelson K.E."/>
        </authorList>
    </citation>
    <scope>NUCLEOTIDE SEQUENCE [LARGE SCALE GENOMIC DNA]</scope>
    <source>
        <strain evidence="2 3">BV3C16-1</strain>
    </source>
</reference>
<dbReference type="RefSeq" id="WP_023052709.1">
    <property type="nucleotide sequence ID" value="NZ_AWXA01000005.1"/>
</dbReference>
<evidence type="ECO:0000313" key="2">
    <source>
        <dbReference type="EMBL" id="ERT62381.1"/>
    </source>
</evidence>
<gene>
    <name evidence="2" type="ORF">HMPREF1250_0258</name>
</gene>
<feature type="region of interest" description="Disordered" evidence="1">
    <location>
        <begin position="120"/>
        <end position="141"/>
    </location>
</feature>
<dbReference type="OrthoDB" id="1625634at2"/>
<organism evidence="2 3">
    <name type="scientific">Megasphaera vaginalis</name>
    <name type="common">ex Srinivasan et al. 2021</name>
    <dbReference type="NCBI Taxonomy" id="1111454"/>
    <lineage>
        <taxon>Bacteria</taxon>
        <taxon>Bacillati</taxon>
        <taxon>Bacillota</taxon>
        <taxon>Negativicutes</taxon>
        <taxon>Veillonellales</taxon>
        <taxon>Veillonellaceae</taxon>
        <taxon>Megasphaera</taxon>
    </lineage>
</organism>
<accession>U7USW7</accession>
<name>U7USW7_9FIRM</name>